<name>A0ABV6AS17_9HYPH</name>
<evidence type="ECO:0000313" key="2">
    <source>
        <dbReference type="Proteomes" id="UP001589692"/>
    </source>
</evidence>
<dbReference type="Proteomes" id="UP001589692">
    <property type="component" value="Unassembled WGS sequence"/>
</dbReference>
<dbReference type="RefSeq" id="WP_377266206.1">
    <property type="nucleotide sequence ID" value="NZ_JBHMAA010000077.1"/>
</dbReference>
<reference evidence="1 2" key="1">
    <citation type="submission" date="2024-09" db="EMBL/GenBank/DDBJ databases">
        <authorList>
            <person name="Sun Q."/>
            <person name="Mori K."/>
        </authorList>
    </citation>
    <scope>NUCLEOTIDE SEQUENCE [LARGE SCALE GENOMIC DNA]</scope>
    <source>
        <strain evidence="1 2">TBRC 4938</strain>
    </source>
</reference>
<dbReference type="EMBL" id="JBHMAA010000077">
    <property type="protein sequence ID" value="MFB9953418.1"/>
    <property type="molecule type" value="Genomic_DNA"/>
</dbReference>
<gene>
    <name evidence="1" type="ORF">ACFFP0_31660</name>
</gene>
<evidence type="ECO:0000313" key="1">
    <source>
        <dbReference type="EMBL" id="MFB9953418.1"/>
    </source>
</evidence>
<organism evidence="1 2">
    <name type="scientific">Rhizobium puerariae</name>
    <dbReference type="NCBI Taxonomy" id="1585791"/>
    <lineage>
        <taxon>Bacteria</taxon>
        <taxon>Pseudomonadati</taxon>
        <taxon>Pseudomonadota</taxon>
        <taxon>Alphaproteobacteria</taxon>
        <taxon>Hyphomicrobiales</taxon>
        <taxon>Rhizobiaceae</taxon>
        <taxon>Rhizobium/Agrobacterium group</taxon>
        <taxon>Rhizobium</taxon>
    </lineage>
</organism>
<comment type="caution">
    <text evidence="1">The sequence shown here is derived from an EMBL/GenBank/DDBJ whole genome shotgun (WGS) entry which is preliminary data.</text>
</comment>
<protein>
    <submittedName>
        <fullName evidence="1">Uncharacterized protein</fullName>
    </submittedName>
</protein>
<keyword evidence="2" id="KW-1185">Reference proteome</keyword>
<proteinExistence type="predicted"/>
<accession>A0ABV6AS17</accession>
<sequence>MNNPDKRLDVMTVDDWHELIALARRITRIGIGAEIWKMIADGTPIDAIEKFICDREGRRNG</sequence>